<reference evidence="2" key="3">
    <citation type="journal article" date="2000" name="Genome Res.">
        <title>RIKEN integrated sequence analysis (RISA) system--384-format sequencing pipeline with 384 multicapillary sequencer.</title>
        <authorList>
            <person name="Shibata K."/>
            <person name="Itoh M."/>
            <person name="Aizawa K."/>
            <person name="Nagaoka S."/>
            <person name="Sasaki N."/>
            <person name="Carninci P."/>
            <person name="Konno H."/>
            <person name="Akiyama J."/>
            <person name="Nishi K."/>
            <person name="Kitsunai T."/>
            <person name="Tashiro H."/>
            <person name="Itoh M."/>
            <person name="Sumi N."/>
            <person name="Ishii Y."/>
            <person name="Nakamura S."/>
            <person name="Hazama M."/>
            <person name="Nishine T."/>
            <person name="Harada A."/>
            <person name="Yamamoto R."/>
            <person name="Matsumoto H."/>
            <person name="Sakaguchi S."/>
            <person name="Ikegami T."/>
            <person name="Kashiwagi K."/>
            <person name="Fujiwake S."/>
            <person name="Inoue K."/>
            <person name="Togawa Y."/>
            <person name="Izawa M."/>
            <person name="Ohara E."/>
            <person name="Watahiki M."/>
            <person name="Yoneda Y."/>
            <person name="Ishikawa T."/>
            <person name="Ozawa K."/>
            <person name="Tanaka T."/>
            <person name="Matsuura S."/>
            <person name="Kawai J."/>
            <person name="Okazaki Y."/>
            <person name="Muramatsu M."/>
            <person name="Inoue Y."/>
            <person name="Kira A."/>
            <person name="Hayashizaki Y."/>
        </authorList>
    </citation>
    <scope>NUCLEOTIDE SEQUENCE</scope>
    <source>
        <strain evidence="2">C57BL/6J</strain>
        <tissue evidence="2">Testis</tissue>
    </source>
</reference>
<reference evidence="2" key="1">
    <citation type="journal article" date="1999" name="Methods Enzymol.">
        <title>High-efficiency full-length cDNA cloning.</title>
        <authorList>
            <person name="Carninci P."/>
            <person name="Hayashizaki Y."/>
        </authorList>
    </citation>
    <scope>NUCLEOTIDE SEQUENCE</scope>
    <source>
        <strain evidence="2">C57BL/6J</strain>
        <tissue evidence="2">Testis</tissue>
    </source>
</reference>
<dbReference type="AlphaFoldDB" id="Q3V0M7"/>
<name>Q3V0M7_MOUSE</name>
<protein>
    <submittedName>
        <fullName evidence="2">Uncharacterized protein</fullName>
    </submittedName>
</protein>
<reference evidence="2" key="8">
    <citation type="journal article" date="2005" name="Science">
        <title>Antisense Transcription in the Mammalian Transcriptome.</title>
        <authorList>
            <consortium name="RIKEN Genome Exploration Research Group and Genome Science Group (Genome Network Project Core Group) and the FANTOM Consortium"/>
        </authorList>
    </citation>
    <scope>NUCLEOTIDE SEQUENCE</scope>
    <source>
        <strain evidence="2">C57BL/6J</strain>
        <tissue evidence="2">Testis</tissue>
    </source>
</reference>
<reference evidence="2" key="6">
    <citation type="submission" date="2004-03" db="EMBL/GenBank/DDBJ databases">
        <authorList>
            <person name="Arakawa T."/>
            <person name="Carninci P."/>
            <person name="Fukuda S."/>
            <person name="Hashizume W."/>
            <person name="Hayashida K."/>
            <person name="Hori F."/>
            <person name="Iida J."/>
            <person name="Imamura K."/>
            <person name="Imotani K."/>
            <person name="Itoh M."/>
            <person name="Kanagawa S."/>
            <person name="Kawai J."/>
            <person name="Kojima M."/>
            <person name="Konno H."/>
            <person name="Murata M."/>
            <person name="Nakamura M."/>
            <person name="Ninomiya N."/>
            <person name="Nishiyori H."/>
            <person name="Nomura K."/>
            <person name="Ohno M."/>
            <person name="Sakazume N."/>
            <person name="Sano H."/>
            <person name="Sasaki D."/>
            <person name="Shibata K."/>
            <person name="Shiraki T."/>
            <person name="Tagami M."/>
            <person name="Tagami Y."/>
            <person name="Waki K."/>
            <person name="Watahiki A."/>
            <person name="Muramatsu M."/>
            <person name="Hayashizaki Y."/>
        </authorList>
    </citation>
    <scope>NUCLEOTIDE SEQUENCE</scope>
    <source>
        <strain evidence="2">C57BL/6J</strain>
        <tissue evidence="2">Testis</tissue>
    </source>
</reference>
<accession>Q3V0M7</accession>
<feature type="chain" id="PRO_5004230482" evidence="1">
    <location>
        <begin position="34"/>
        <end position="85"/>
    </location>
</feature>
<reference evidence="2" key="4">
    <citation type="journal article" date="2001" name="Nature">
        <title>Functional annotation of a full-length mouse cDNA collection.</title>
        <authorList>
            <consortium name="The RIKEN Genome Exploration Research Group Phase II Team and the FANTOM Consortium"/>
        </authorList>
    </citation>
    <scope>NUCLEOTIDE SEQUENCE</scope>
    <source>
        <strain evidence="2">C57BL/6J</strain>
        <tissue evidence="2">Testis</tissue>
    </source>
</reference>
<dbReference type="AGR" id="MGI:3641844"/>
<proteinExistence type="evidence at transcript level"/>
<reference evidence="2" key="7">
    <citation type="journal article" date="2005" name="Science">
        <title>The Transcriptional Landscape of the Mammalian Genome.</title>
        <authorList>
            <consortium name="The FANTOM Consortium"/>
            <consortium name="Riken Genome Exploration Research Group and Genome Science Group (Genome Network Project Core Group)"/>
        </authorList>
    </citation>
    <scope>NUCLEOTIDE SEQUENCE</scope>
    <source>
        <strain evidence="2">C57BL/6J</strain>
        <tissue evidence="2">Testis</tissue>
    </source>
</reference>
<evidence type="ECO:0000313" key="2">
    <source>
        <dbReference type="EMBL" id="BAE21477.1"/>
    </source>
</evidence>
<evidence type="ECO:0000256" key="1">
    <source>
        <dbReference type="SAM" id="SignalP"/>
    </source>
</evidence>
<dbReference type="EMBL" id="AK133033">
    <property type="protein sequence ID" value="BAE21477.1"/>
    <property type="molecule type" value="mRNA"/>
</dbReference>
<reference evidence="2" key="5">
    <citation type="journal article" date="2002" name="Nature">
        <title>Analysis of the mouse transcriptome based on functional annotation of 60,770 full-length cDNAs.</title>
        <authorList>
            <consortium name="The FANTOM Consortium and the RIKEN Genome Exploration Research Group Phase I and II Team"/>
        </authorList>
    </citation>
    <scope>NUCLEOTIDE SEQUENCE</scope>
    <source>
        <strain evidence="2">C57BL/6J</strain>
        <tissue evidence="2">Testis</tissue>
    </source>
</reference>
<dbReference type="MGI" id="MGI:3641844">
    <property type="gene designation" value="Gm10682"/>
</dbReference>
<gene>
    <name evidence="3" type="primary">Gm10682</name>
</gene>
<sequence length="85" mass="9110">MVWKPSRLSPEFPEPSLPALSLLLLLTVLWSQAREAPSSLMDDGSQLNALGTGASVPHIVMPEVPQPGPRVQVSLSLLLNSDHTS</sequence>
<organism evidence="2">
    <name type="scientific">Mus musculus</name>
    <name type="common">Mouse</name>
    <dbReference type="NCBI Taxonomy" id="10090"/>
    <lineage>
        <taxon>Eukaryota</taxon>
        <taxon>Metazoa</taxon>
        <taxon>Chordata</taxon>
        <taxon>Craniata</taxon>
        <taxon>Vertebrata</taxon>
        <taxon>Euteleostomi</taxon>
        <taxon>Mammalia</taxon>
        <taxon>Eutheria</taxon>
        <taxon>Euarchontoglires</taxon>
        <taxon>Glires</taxon>
        <taxon>Rodentia</taxon>
        <taxon>Myomorpha</taxon>
        <taxon>Muroidea</taxon>
        <taxon>Muridae</taxon>
        <taxon>Murinae</taxon>
        <taxon>Mus</taxon>
        <taxon>Mus</taxon>
    </lineage>
</organism>
<feature type="signal peptide" evidence="1">
    <location>
        <begin position="1"/>
        <end position="33"/>
    </location>
</feature>
<keyword evidence="1" id="KW-0732">Signal</keyword>
<reference evidence="2" key="2">
    <citation type="journal article" date="2000" name="Genome Res.">
        <title>Normalization and subtraction of cap-trapper-selected cDNAs to prepare full-length cDNA libraries for rapid discovery of new genes.</title>
        <authorList>
            <person name="Carninci P."/>
            <person name="Shibata Y."/>
            <person name="Hayatsu N."/>
            <person name="Sugahara Y."/>
            <person name="Shibata K."/>
            <person name="Itoh M."/>
            <person name="Konno H."/>
            <person name="Okazaki Y."/>
            <person name="Muramatsu M."/>
            <person name="Hayashizaki Y."/>
        </authorList>
    </citation>
    <scope>NUCLEOTIDE SEQUENCE</scope>
    <source>
        <strain evidence="2">C57BL/6J</strain>
        <tissue evidence="2">Testis</tissue>
    </source>
</reference>
<evidence type="ECO:0000313" key="3">
    <source>
        <dbReference type="MGI" id="MGI:3641844"/>
    </source>
</evidence>